<dbReference type="OrthoDB" id="2121879at2759"/>
<dbReference type="PANTHER" id="PTHR38118">
    <property type="entry name" value="ANCHORED CELL WALL PROTEIN 11-RELATED"/>
    <property type="match status" value="1"/>
</dbReference>
<feature type="signal peptide" evidence="2">
    <location>
        <begin position="1"/>
        <end position="18"/>
    </location>
</feature>
<feature type="region of interest" description="Disordered" evidence="1">
    <location>
        <begin position="133"/>
        <end position="168"/>
    </location>
</feature>
<evidence type="ECO:0000256" key="1">
    <source>
        <dbReference type="SAM" id="MobiDB-lite"/>
    </source>
</evidence>
<comment type="caution">
    <text evidence="4">The sequence shown here is derived from an EMBL/GenBank/DDBJ whole genome shotgun (WGS) entry which is preliminary data.</text>
</comment>
<protein>
    <recommendedName>
        <fullName evidence="3">DUF7707 domain-containing protein</fullName>
    </recommendedName>
</protein>
<organism evidence="4 5">
    <name type="scientific">Claviceps africana</name>
    <dbReference type="NCBI Taxonomy" id="83212"/>
    <lineage>
        <taxon>Eukaryota</taxon>
        <taxon>Fungi</taxon>
        <taxon>Dikarya</taxon>
        <taxon>Ascomycota</taxon>
        <taxon>Pezizomycotina</taxon>
        <taxon>Sordariomycetes</taxon>
        <taxon>Hypocreomycetidae</taxon>
        <taxon>Hypocreales</taxon>
        <taxon>Clavicipitaceae</taxon>
        <taxon>Claviceps</taxon>
    </lineage>
</organism>
<keyword evidence="2" id="KW-0732">Signal</keyword>
<dbReference type="Pfam" id="PF24808">
    <property type="entry name" value="DUF7707"/>
    <property type="match status" value="1"/>
</dbReference>
<evidence type="ECO:0000313" key="4">
    <source>
        <dbReference type="EMBL" id="KAG5921731.1"/>
    </source>
</evidence>
<dbReference type="Proteomes" id="UP000811619">
    <property type="component" value="Unassembled WGS sequence"/>
</dbReference>
<evidence type="ECO:0000256" key="2">
    <source>
        <dbReference type="SAM" id="SignalP"/>
    </source>
</evidence>
<gene>
    <name evidence="4" type="ORF">E4U42_005725</name>
</gene>
<name>A0A8K0J3H6_9HYPO</name>
<proteinExistence type="predicted"/>
<feature type="domain" description="DUF7707" evidence="3">
    <location>
        <begin position="34"/>
        <end position="135"/>
    </location>
</feature>
<feature type="chain" id="PRO_5035423187" description="DUF7707 domain-containing protein" evidence="2">
    <location>
        <begin position="19"/>
        <end position="202"/>
    </location>
</feature>
<evidence type="ECO:0000259" key="3">
    <source>
        <dbReference type="Pfam" id="PF24808"/>
    </source>
</evidence>
<sequence>MRSAAALVVLAAAVSAQAQTQGPSYNFTSELDITIDPNSVSQTNRAIWCQGQTNTCGLLCNNNAESNTCSETDLKWKCTCASNSSMPGIQYYKQTMPFYICMELFSQCITANAGNQRGQDVCTKKINSLCATNDPPKAPVSENGNGDSPASGSSPKPTSSGTGSAEAKVTSTTSHAFAGPTLAPVGHGAFAAAAVGLMAFVL</sequence>
<dbReference type="PANTHER" id="PTHR38118:SF3">
    <property type="entry name" value="ANCHORED CELL WALL PROTEIN 11"/>
    <property type="match status" value="1"/>
</dbReference>
<dbReference type="InterPro" id="IPR056124">
    <property type="entry name" value="DUF7707"/>
</dbReference>
<reference evidence="4" key="1">
    <citation type="journal article" date="2020" name="bioRxiv">
        <title>Whole genome comparisons of ergot fungi reveals the divergence and evolution of species within the genus Claviceps are the result of varying mechanisms driving genome evolution and host range expansion.</title>
        <authorList>
            <person name="Wyka S.A."/>
            <person name="Mondo S.J."/>
            <person name="Liu M."/>
            <person name="Dettman J."/>
            <person name="Nalam V."/>
            <person name="Broders K.D."/>
        </authorList>
    </citation>
    <scope>NUCLEOTIDE SEQUENCE</scope>
    <source>
        <strain evidence="4">CCC 489</strain>
    </source>
</reference>
<keyword evidence="5" id="KW-1185">Reference proteome</keyword>
<evidence type="ECO:0000313" key="5">
    <source>
        <dbReference type="Proteomes" id="UP000811619"/>
    </source>
</evidence>
<dbReference type="EMBL" id="SRPY01000548">
    <property type="protein sequence ID" value="KAG5921731.1"/>
    <property type="molecule type" value="Genomic_DNA"/>
</dbReference>
<dbReference type="AlphaFoldDB" id="A0A8K0J3H6"/>
<feature type="compositionally biased region" description="Low complexity" evidence="1">
    <location>
        <begin position="148"/>
        <end position="165"/>
    </location>
</feature>
<accession>A0A8K0J3H6</accession>